<organism evidence="2 3">
    <name type="scientific">Laodelphax striatellus</name>
    <name type="common">Small brown planthopper</name>
    <name type="synonym">Delphax striatella</name>
    <dbReference type="NCBI Taxonomy" id="195883"/>
    <lineage>
        <taxon>Eukaryota</taxon>
        <taxon>Metazoa</taxon>
        <taxon>Ecdysozoa</taxon>
        <taxon>Arthropoda</taxon>
        <taxon>Hexapoda</taxon>
        <taxon>Insecta</taxon>
        <taxon>Pterygota</taxon>
        <taxon>Neoptera</taxon>
        <taxon>Paraneoptera</taxon>
        <taxon>Hemiptera</taxon>
        <taxon>Auchenorrhyncha</taxon>
        <taxon>Fulgoroidea</taxon>
        <taxon>Delphacidae</taxon>
        <taxon>Criomorphinae</taxon>
        <taxon>Laodelphax</taxon>
    </lineage>
</organism>
<proteinExistence type="predicted"/>
<dbReference type="InterPro" id="IPR031751">
    <property type="entry name" value="DUF4735"/>
</dbReference>
<feature type="signal peptide" evidence="1">
    <location>
        <begin position="1"/>
        <end position="16"/>
    </location>
</feature>
<comment type="caution">
    <text evidence="2">The sequence shown here is derived from an EMBL/GenBank/DDBJ whole genome shotgun (WGS) entry which is preliminary data.</text>
</comment>
<evidence type="ECO:0000313" key="3">
    <source>
        <dbReference type="Proteomes" id="UP000291343"/>
    </source>
</evidence>
<feature type="chain" id="PRO_5019775541" evidence="1">
    <location>
        <begin position="17"/>
        <end position="311"/>
    </location>
</feature>
<gene>
    <name evidence="2" type="ORF">LSTR_LSTR010645</name>
</gene>
<dbReference type="PANTHER" id="PTHR33539:SF1">
    <property type="entry name" value="UPF0764 PROTEIN C16ORF89"/>
    <property type="match status" value="1"/>
</dbReference>
<dbReference type="EMBL" id="QKKF02003048">
    <property type="protein sequence ID" value="RZF47855.1"/>
    <property type="molecule type" value="Genomic_DNA"/>
</dbReference>
<dbReference type="Pfam" id="PF15882">
    <property type="entry name" value="DUF4735"/>
    <property type="match status" value="1"/>
</dbReference>
<dbReference type="OrthoDB" id="6632226at2759"/>
<dbReference type="AlphaFoldDB" id="A0A482XNX1"/>
<sequence length="311" mass="36059">MFLPLVILGLARIAYCFEDNDSVLHRYIIAFGREIECMREFGDFDEDIMLSVAMTVGQLNVIEHNLSKNGVYNKNISHYRQIADDILEKIEFSNHVEQSSFTKIANPRLWEMNRTLSSIVYDGVTQPESGFLPDKSHKYFDEKSRKRSHECIELLMEDCKVSDDCLKEQTKSTFGFNTIEQVLYWQVYKQHGCESIDRRLNADLQIHKKCLKLFLENSYFLLENKLPDHLHSFFLDSVGRCGIETALEFLFPEYKERVLDVITSVKCSCGNLSGASDLEKEKAIECSNHFRAVRLSTLAVQLRDLMNFSNF</sequence>
<accession>A0A482XNX1</accession>
<dbReference type="InParanoid" id="A0A482XNX1"/>
<dbReference type="GO" id="GO:0016020">
    <property type="term" value="C:membrane"/>
    <property type="evidence" value="ECO:0007669"/>
    <property type="project" value="TreeGrafter"/>
</dbReference>
<dbReference type="PANTHER" id="PTHR33539">
    <property type="entry name" value="UPF0764 PROTEIN C16ORF89"/>
    <property type="match status" value="1"/>
</dbReference>
<protein>
    <submittedName>
        <fullName evidence="2">Uncharacterized protein</fullName>
    </submittedName>
</protein>
<evidence type="ECO:0000313" key="2">
    <source>
        <dbReference type="EMBL" id="RZF47855.1"/>
    </source>
</evidence>
<dbReference type="Proteomes" id="UP000291343">
    <property type="component" value="Unassembled WGS sequence"/>
</dbReference>
<keyword evidence="1" id="KW-0732">Signal</keyword>
<name>A0A482XNX1_LAOST</name>
<dbReference type="GO" id="GO:0005829">
    <property type="term" value="C:cytosol"/>
    <property type="evidence" value="ECO:0007669"/>
    <property type="project" value="TreeGrafter"/>
</dbReference>
<evidence type="ECO:0000256" key="1">
    <source>
        <dbReference type="SAM" id="SignalP"/>
    </source>
</evidence>
<keyword evidence="3" id="KW-1185">Reference proteome</keyword>
<reference evidence="2 3" key="1">
    <citation type="journal article" date="2017" name="Gigascience">
        <title>Genome sequence of the small brown planthopper, Laodelphax striatellus.</title>
        <authorList>
            <person name="Zhu J."/>
            <person name="Jiang F."/>
            <person name="Wang X."/>
            <person name="Yang P."/>
            <person name="Bao Y."/>
            <person name="Zhao W."/>
            <person name="Wang W."/>
            <person name="Lu H."/>
            <person name="Wang Q."/>
            <person name="Cui N."/>
            <person name="Li J."/>
            <person name="Chen X."/>
            <person name="Luo L."/>
            <person name="Yu J."/>
            <person name="Kang L."/>
            <person name="Cui F."/>
        </authorList>
    </citation>
    <scope>NUCLEOTIDE SEQUENCE [LARGE SCALE GENOMIC DNA]</scope>
    <source>
        <strain evidence="2">Lst14</strain>
    </source>
</reference>